<accession>A0A1X0BZV0</accession>
<dbReference type="AlphaFoldDB" id="A0A1X0BZV0"/>
<dbReference type="Proteomes" id="UP000466431">
    <property type="component" value="Chromosome"/>
</dbReference>
<dbReference type="STRING" id="1249101.BST21_03475"/>
<dbReference type="KEGG" id="mcee:MCEL_36970"/>
<protein>
    <submittedName>
        <fullName evidence="1">Uncharacterized protein</fullName>
    </submittedName>
</protein>
<evidence type="ECO:0000313" key="2">
    <source>
        <dbReference type="Proteomes" id="UP000466431"/>
    </source>
</evidence>
<gene>
    <name evidence="1" type="ORF">MCEL_36970</name>
</gene>
<sequence length="387" mass="40532">MTGGSGADDSSEPEATVSPGSAGLITRYADLARAALGMAEAPVASYAGLWLLLANLAPVASSAHRAQLADVLGVPCDDAAALAAELLAAPHPTVGVALGAWSRVPVPAGLATAPDELPDQAGLDRWAAEHTRGLIERFPLQISPATLLVLATALVLQPRWTTELAKRDGLLVLVGELQALVDTRAAGPVAVAKPLSEDGVDVLSIIAAQEVPSHDVWRAVDEVVARLDGGELRHGEHPGGELIDGHAWTVRETTETFLEWDAPNDFDNLWRSRLPRWRADALSKLTGAPGVTEIAKSLADVAPELGGPTECTQAATAAYDEHGFSAAAVTAFGVALGRPAFVERTVRRVEITFDRPHAVIAIARGGAWEGVPLVNAWVRPDMHVSST</sequence>
<name>A0A1X0BZV0_MYCCF</name>
<dbReference type="InterPro" id="IPR036186">
    <property type="entry name" value="Serpin_sf"/>
</dbReference>
<proteinExistence type="predicted"/>
<dbReference type="OrthoDB" id="4847668at2"/>
<reference evidence="1 2" key="1">
    <citation type="journal article" date="2019" name="Emerg. Microbes Infect.">
        <title>Comprehensive subspecies identification of 175 nontuberculous mycobacteria species based on 7547 genomic profiles.</title>
        <authorList>
            <person name="Matsumoto Y."/>
            <person name="Kinjo T."/>
            <person name="Motooka D."/>
            <person name="Nabeya D."/>
            <person name="Jung N."/>
            <person name="Uechi K."/>
            <person name="Horii T."/>
            <person name="Iida T."/>
            <person name="Fujita J."/>
            <person name="Nakamura S."/>
        </authorList>
    </citation>
    <scope>NUCLEOTIDE SEQUENCE [LARGE SCALE GENOMIC DNA]</scope>
    <source>
        <strain evidence="1 2">JCM 18439</strain>
    </source>
</reference>
<dbReference type="RefSeq" id="WP_083000268.1">
    <property type="nucleotide sequence ID" value="NZ_AP022591.1"/>
</dbReference>
<evidence type="ECO:0000313" key="1">
    <source>
        <dbReference type="EMBL" id="BBY45402.1"/>
    </source>
</evidence>
<organism evidence="1 2">
    <name type="scientific">Mycolicibacterium celeriflavum</name>
    <name type="common">Mycobacterium celeriflavum</name>
    <dbReference type="NCBI Taxonomy" id="1249101"/>
    <lineage>
        <taxon>Bacteria</taxon>
        <taxon>Bacillati</taxon>
        <taxon>Actinomycetota</taxon>
        <taxon>Actinomycetes</taxon>
        <taxon>Mycobacteriales</taxon>
        <taxon>Mycobacteriaceae</taxon>
        <taxon>Mycolicibacterium</taxon>
    </lineage>
</organism>
<keyword evidence="2" id="KW-1185">Reference proteome</keyword>
<dbReference type="SUPFAM" id="SSF56574">
    <property type="entry name" value="Serpins"/>
    <property type="match status" value="1"/>
</dbReference>
<dbReference type="EMBL" id="AP022591">
    <property type="protein sequence ID" value="BBY45402.1"/>
    <property type="molecule type" value="Genomic_DNA"/>
</dbReference>